<keyword evidence="3" id="KW-1003">Cell membrane</keyword>
<organism evidence="8 9">
    <name type="scientific">Neotamlana nanhaiensis</name>
    <dbReference type="NCBI Taxonomy" id="1382798"/>
    <lineage>
        <taxon>Bacteria</taxon>
        <taxon>Pseudomonadati</taxon>
        <taxon>Bacteroidota</taxon>
        <taxon>Flavobacteriia</taxon>
        <taxon>Flavobacteriales</taxon>
        <taxon>Flavobacteriaceae</taxon>
        <taxon>Neotamlana</taxon>
    </lineage>
</organism>
<keyword evidence="5 7" id="KW-1133">Transmembrane helix</keyword>
<evidence type="ECO:0000313" key="8">
    <source>
        <dbReference type="EMBL" id="KJD34620.1"/>
    </source>
</evidence>
<evidence type="ECO:0000256" key="6">
    <source>
        <dbReference type="ARBA" id="ARBA00023136"/>
    </source>
</evidence>
<proteinExistence type="inferred from homology"/>
<feature type="transmembrane region" description="Helical" evidence="7">
    <location>
        <begin position="267"/>
        <end position="288"/>
    </location>
</feature>
<dbReference type="Pfam" id="PF02322">
    <property type="entry name" value="Cyt_bd_oxida_II"/>
    <property type="match status" value="1"/>
</dbReference>
<dbReference type="GO" id="GO:0009055">
    <property type="term" value="F:electron transfer activity"/>
    <property type="evidence" value="ECO:0007669"/>
    <property type="project" value="TreeGrafter"/>
</dbReference>
<protein>
    <submittedName>
        <fullName evidence="8">Cytochrome BD ubiquinol oxidase subunit II</fullName>
    </submittedName>
</protein>
<evidence type="ECO:0000256" key="1">
    <source>
        <dbReference type="ARBA" id="ARBA00004651"/>
    </source>
</evidence>
<feature type="transmembrane region" description="Helical" evidence="7">
    <location>
        <begin position="52"/>
        <end position="71"/>
    </location>
</feature>
<dbReference type="PATRIC" id="fig|1382798.3.peg.452"/>
<reference evidence="8 9" key="1">
    <citation type="journal article" date="2015" name="Antonie Van Leeuwenhoek">
        <title>Tamlana nanhaiensis sp. nov., isolated from surface seawater collected from the South China Sea.</title>
        <authorList>
            <person name="Liu X."/>
            <person name="Lai Q."/>
            <person name="Du Y."/>
            <person name="Li G."/>
            <person name="Sun F."/>
            <person name="Shao Z."/>
        </authorList>
    </citation>
    <scope>NUCLEOTIDE SEQUENCE [LARGE SCALE GENOMIC DNA]</scope>
    <source>
        <strain evidence="8 9">FHC16</strain>
    </source>
</reference>
<comment type="caution">
    <text evidence="8">The sequence shown here is derived from an EMBL/GenBank/DDBJ whole genome shotgun (WGS) entry which is preliminary data.</text>
</comment>
<feature type="transmembrane region" description="Helical" evidence="7">
    <location>
        <begin position="83"/>
        <end position="102"/>
    </location>
</feature>
<dbReference type="GO" id="GO:0016682">
    <property type="term" value="F:oxidoreductase activity, acting on diphenols and related substances as donors, oxygen as acceptor"/>
    <property type="evidence" value="ECO:0007669"/>
    <property type="project" value="TreeGrafter"/>
</dbReference>
<dbReference type="Proteomes" id="UP000032361">
    <property type="component" value="Unassembled WGS sequence"/>
</dbReference>
<evidence type="ECO:0000256" key="5">
    <source>
        <dbReference type="ARBA" id="ARBA00022989"/>
    </source>
</evidence>
<dbReference type="GO" id="GO:0019646">
    <property type="term" value="P:aerobic electron transport chain"/>
    <property type="evidence" value="ECO:0007669"/>
    <property type="project" value="TreeGrafter"/>
</dbReference>
<dbReference type="InterPro" id="IPR003317">
    <property type="entry name" value="Cyt-d_oxidase_su2"/>
</dbReference>
<feature type="transmembrane region" description="Helical" evidence="7">
    <location>
        <begin position="6"/>
        <end position="32"/>
    </location>
</feature>
<keyword evidence="9" id="KW-1185">Reference proteome</keyword>
<dbReference type="PANTHER" id="PTHR43141">
    <property type="entry name" value="CYTOCHROME BD2 SUBUNIT II"/>
    <property type="match status" value="1"/>
</dbReference>
<evidence type="ECO:0000313" key="9">
    <source>
        <dbReference type="Proteomes" id="UP000032361"/>
    </source>
</evidence>
<dbReference type="OrthoDB" id="9776710at2"/>
<evidence type="ECO:0000256" key="4">
    <source>
        <dbReference type="ARBA" id="ARBA00022692"/>
    </source>
</evidence>
<feature type="transmembrane region" description="Helical" evidence="7">
    <location>
        <begin position="236"/>
        <end position="255"/>
    </location>
</feature>
<feature type="transmembrane region" description="Helical" evidence="7">
    <location>
        <begin position="122"/>
        <end position="145"/>
    </location>
</feature>
<dbReference type="GO" id="GO:0005886">
    <property type="term" value="C:plasma membrane"/>
    <property type="evidence" value="ECO:0007669"/>
    <property type="project" value="UniProtKB-SubCell"/>
</dbReference>
<feature type="transmembrane region" description="Helical" evidence="7">
    <location>
        <begin position="308"/>
        <end position="328"/>
    </location>
</feature>
<dbReference type="EMBL" id="JTDV01000001">
    <property type="protein sequence ID" value="KJD34620.1"/>
    <property type="molecule type" value="Genomic_DNA"/>
</dbReference>
<dbReference type="GO" id="GO:0070069">
    <property type="term" value="C:cytochrome complex"/>
    <property type="evidence" value="ECO:0007669"/>
    <property type="project" value="TreeGrafter"/>
</dbReference>
<sequence length="339" mass="37970">MLYVVLFFLFFSLLLYVILAGADFGAGIVELFSSKESRIITKGTVYRVMGPIWEANHIWIIIVIVILWIAFPDFYNVLTVYLHIPLTLILMGITLRGVAFVFRHYDAYKGRLHKLYDWMFRISSLVTPIFIGLTFGAMVSGKLIITTNYASYSFYDVFISPWCNTFSLLIGLFFMALCAFLSAILLIGEAKKEDINMYLKKSIVATILVVLSGFFTLTYGYLNDFAFVTDFIENSYSNYLILLSGILIIPLLISIKKGHKIMSRGLAGAQVILILTAALIAHFPHIIITSTSEIGLLDSIAPNRVINSLGIALIIGGTLILPGLFHLFKSFKIIKVLDL</sequence>
<comment type="similarity">
    <text evidence="2">Belongs to the cytochrome ubiquinol oxidase subunit 2 family.</text>
</comment>
<keyword evidence="6 7" id="KW-0472">Membrane</keyword>
<feature type="transmembrane region" description="Helical" evidence="7">
    <location>
        <begin position="202"/>
        <end position="221"/>
    </location>
</feature>
<dbReference type="AlphaFoldDB" id="A0A0D7W666"/>
<accession>A0A0D7W666</accession>
<dbReference type="PANTHER" id="PTHR43141:SF4">
    <property type="entry name" value="CYTOCHROME BD2 SUBUNIT II"/>
    <property type="match status" value="1"/>
</dbReference>
<evidence type="ECO:0000256" key="7">
    <source>
        <dbReference type="SAM" id="Phobius"/>
    </source>
</evidence>
<feature type="transmembrane region" description="Helical" evidence="7">
    <location>
        <begin position="165"/>
        <end position="190"/>
    </location>
</feature>
<gene>
    <name evidence="8" type="ORF">PK35_02240</name>
</gene>
<dbReference type="STRING" id="1382798.PK35_02240"/>
<dbReference type="RefSeq" id="WP_044625006.1">
    <property type="nucleotide sequence ID" value="NZ_JTDV01000001.1"/>
</dbReference>
<comment type="subcellular location">
    <subcellularLocation>
        <location evidence="1">Cell membrane</location>
        <topology evidence="1">Multi-pass membrane protein</topology>
    </subcellularLocation>
</comment>
<name>A0A0D7W666_9FLAO</name>
<keyword evidence="4 7" id="KW-0812">Transmembrane</keyword>
<evidence type="ECO:0000256" key="3">
    <source>
        <dbReference type="ARBA" id="ARBA00022475"/>
    </source>
</evidence>
<evidence type="ECO:0000256" key="2">
    <source>
        <dbReference type="ARBA" id="ARBA00007543"/>
    </source>
</evidence>